<dbReference type="EC" id="2.7.7.49" evidence="1"/>
<dbReference type="PROSITE" id="PS50994">
    <property type="entry name" value="INTEGRASE"/>
    <property type="match status" value="1"/>
</dbReference>
<evidence type="ECO:0000259" key="3">
    <source>
        <dbReference type="PROSITE" id="PS50994"/>
    </source>
</evidence>
<dbReference type="FunFam" id="3.30.420.10:FF:000032">
    <property type="entry name" value="Retrovirus-related Pol polyprotein from transposon 297-like Protein"/>
    <property type="match status" value="1"/>
</dbReference>
<reference evidence="4" key="2">
    <citation type="submission" date="2014-07" db="EMBL/GenBank/DDBJ databases">
        <authorList>
            <person name="Hull J."/>
        </authorList>
    </citation>
    <scope>NUCLEOTIDE SEQUENCE</scope>
</reference>
<dbReference type="InterPro" id="IPR041588">
    <property type="entry name" value="Integrase_H2C2"/>
</dbReference>
<dbReference type="EMBL" id="GBHO01018818">
    <property type="protein sequence ID" value="JAG24786.1"/>
    <property type="molecule type" value="Transcribed_RNA"/>
</dbReference>
<reference evidence="4" key="1">
    <citation type="journal article" date="2014" name="PLoS ONE">
        <title>Transcriptome-Based Identification of ABC Transporters in the Western Tarnished Plant Bug Lygus hesperus.</title>
        <authorList>
            <person name="Hull J.J."/>
            <person name="Chaney K."/>
            <person name="Geib S.M."/>
            <person name="Fabrick J.A."/>
            <person name="Brent C.S."/>
            <person name="Walsh D."/>
            <person name="Lavine L.C."/>
        </authorList>
    </citation>
    <scope>NUCLEOTIDE SEQUENCE</scope>
</reference>
<dbReference type="AlphaFoldDB" id="A0A0A9XZG7"/>
<dbReference type="InterPro" id="IPR036397">
    <property type="entry name" value="RNaseH_sf"/>
</dbReference>
<dbReference type="GO" id="GO:0003964">
    <property type="term" value="F:RNA-directed DNA polymerase activity"/>
    <property type="evidence" value="ECO:0007669"/>
    <property type="project" value="UniProtKB-EC"/>
</dbReference>
<feature type="non-terminal residue" evidence="4">
    <location>
        <position position="1"/>
    </location>
</feature>
<dbReference type="GO" id="GO:0003676">
    <property type="term" value="F:nucleic acid binding"/>
    <property type="evidence" value="ECO:0007669"/>
    <property type="project" value="InterPro"/>
</dbReference>
<name>A0A0A9XZG7_LYGHE</name>
<dbReference type="Gene3D" id="3.30.420.10">
    <property type="entry name" value="Ribonuclease H-like superfamily/Ribonuclease H"/>
    <property type="match status" value="1"/>
</dbReference>
<sequence>KVLANPSDYPLWKVDNNILYHHVRNPKDLLETDFPWKSVVPKSQRSQVLSDCHDASTAAHLGIFKTIHRLKQHYFWPGMAADATKYVLKCQTCLANKPEQRLPGGMFGNQRKVTEPWQVITVDLMGPLPCSSNRNRYILAVCDYFSKFTLLHPMPKATAGPIIKFIEQHVFMVFGVPRTIISDNGPQFRGTEFKNLAKEYKVDLWFTPHYHPQSNPTERVNRVIKTAIRSYISSNHKKWDKELPQIGFAIRTAIHESTGYTPAYINFGRELKKAGNEHNLPQALSQEVPLVEDPGYYCSKLQVLQKIYEKVTQNLTSAYERSKRVYDLRRRPVSYEPGQIVWKRNFVLSDASQDFSGKLAPKFVRCRILRKISGTAYELEDTAGHRLGVWHPKDLKPDGPDPTPEDQNRDSDLVLDPAPEDQHSSA</sequence>
<dbReference type="Gene3D" id="1.10.340.70">
    <property type="match status" value="1"/>
</dbReference>
<organism evidence="4">
    <name type="scientific">Lygus hesperus</name>
    <name type="common">Western plant bug</name>
    <dbReference type="NCBI Taxonomy" id="30085"/>
    <lineage>
        <taxon>Eukaryota</taxon>
        <taxon>Metazoa</taxon>
        <taxon>Ecdysozoa</taxon>
        <taxon>Arthropoda</taxon>
        <taxon>Hexapoda</taxon>
        <taxon>Insecta</taxon>
        <taxon>Pterygota</taxon>
        <taxon>Neoptera</taxon>
        <taxon>Paraneoptera</taxon>
        <taxon>Hemiptera</taxon>
        <taxon>Heteroptera</taxon>
        <taxon>Panheteroptera</taxon>
        <taxon>Cimicomorpha</taxon>
        <taxon>Miridae</taxon>
        <taxon>Mirini</taxon>
        <taxon>Lygus</taxon>
    </lineage>
</organism>
<dbReference type="FunFam" id="1.10.340.70:FF:000001">
    <property type="entry name" value="Retrovirus-related Pol polyprotein from transposon gypsy-like Protein"/>
    <property type="match status" value="1"/>
</dbReference>
<dbReference type="Pfam" id="PF00665">
    <property type="entry name" value="rve"/>
    <property type="match status" value="1"/>
</dbReference>
<feature type="region of interest" description="Disordered" evidence="2">
    <location>
        <begin position="388"/>
        <end position="426"/>
    </location>
</feature>
<gene>
    <name evidence="4" type="ORF">CM83_21903</name>
</gene>
<dbReference type="PANTHER" id="PTHR37984">
    <property type="entry name" value="PROTEIN CBG26694"/>
    <property type="match status" value="1"/>
</dbReference>
<evidence type="ECO:0000256" key="1">
    <source>
        <dbReference type="ARBA" id="ARBA00012493"/>
    </source>
</evidence>
<accession>A0A0A9XZG7</accession>
<feature type="domain" description="Integrase catalytic" evidence="3">
    <location>
        <begin position="112"/>
        <end position="270"/>
    </location>
</feature>
<dbReference type="GO" id="GO:0015074">
    <property type="term" value="P:DNA integration"/>
    <property type="evidence" value="ECO:0007669"/>
    <property type="project" value="InterPro"/>
</dbReference>
<evidence type="ECO:0000313" key="4">
    <source>
        <dbReference type="EMBL" id="JAG24786.1"/>
    </source>
</evidence>
<dbReference type="InterPro" id="IPR050951">
    <property type="entry name" value="Retrovirus_Pol_polyprotein"/>
</dbReference>
<dbReference type="Pfam" id="PF17921">
    <property type="entry name" value="Integrase_H2C2"/>
    <property type="match status" value="1"/>
</dbReference>
<proteinExistence type="predicted"/>
<dbReference type="SUPFAM" id="SSF53098">
    <property type="entry name" value="Ribonuclease H-like"/>
    <property type="match status" value="1"/>
</dbReference>
<dbReference type="InterPro" id="IPR012337">
    <property type="entry name" value="RNaseH-like_sf"/>
</dbReference>
<protein>
    <recommendedName>
        <fullName evidence="1">RNA-directed DNA polymerase</fullName>
        <ecNumber evidence="1">2.7.7.49</ecNumber>
    </recommendedName>
</protein>
<evidence type="ECO:0000256" key="2">
    <source>
        <dbReference type="SAM" id="MobiDB-lite"/>
    </source>
</evidence>
<dbReference type="PANTHER" id="PTHR37984:SF5">
    <property type="entry name" value="PROTEIN NYNRIN-LIKE"/>
    <property type="match status" value="1"/>
</dbReference>
<dbReference type="InterPro" id="IPR001584">
    <property type="entry name" value="Integrase_cat-core"/>
</dbReference>